<protein>
    <submittedName>
        <fullName evidence="1">Uncharacterized protein</fullName>
    </submittedName>
</protein>
<name>A0A931SC42_9BACT</name>
<gene>
    <name evidence="1" type="ORF">HYT40_03450</name>
</gene>
<proteinExistence type="predicted"/>
<sequence length="111" mass="12944">MAIRVSPVIESVERCTRKRRELLRLPGRQLLEDALADELDRLLVTGVRNDRRDVLPRLAKLERVCLKCCDYASEIPRSEAHRAEHEALPFHRYLHFFGVRNYVVFSTWGAA</sequence>
<dbReference type="EMBL" id="JACOZA010000084">
    <property type="protein sequence ID" value="MBI2097173.1"/>
    <property type="molecule type" value="Genomic_DNA"/>
</dbReference>
<dbReference type="Proteomes" id="UP000724148">
    <property type="component" value="Unassembled WGS sequence"/>
</dbReference>
<evidence type="ECO:0000313" key="2">
    <source>
        <dbReference type="Proteomes" id="UP000724148"/>
    </source>
</evidence>
<organism evidence="1 2">
    <name type="scientific">Candidatus Sungiibacteriota bacterium</name>
    <dbReference type="NCBI Taxonomy" id="2750080"/>
    <lineage>
        <taxon>Bacteria</taxon>
        <taxon>Candidatus Sungiibacteriota</taxon>
    </lineage>
</organism>
<accession>A0A931SC42</accession>
<evidence type="ECO:0000313" key="1">
    <source>
        <dbReference type="EMBL" id="MBI2097173.1"/>
    </source>
</evidence>
<dbReference type="AlphaFoldDB" id="A0A931SC42"/>
<comment type="caution">
    <text evidence="1">The sequence shown here is derived from an EMBL/GenBank/DDBJ whole genome shotgun (WGS) entry which is preliminary data.</text>
</comment>
<reference evidence="1" key="1">
    <citation type="submission" date="2020-07" db="EMBL/GenBank/DDBJ databases">
        <title>Huge and variable diversity of episymbiotic CPR bacteria and DPANN archaea in groundwater ecosystems.</title>
        <authorList>
            <person name="He C.Y."/>
            <person name="Keren R."/>
            <person name="Whittaker M."/>
            <person name="Farag I.F."/>
            <person name="Doudna J."/>
            <person name="Cate J.H.D."/>
            <person name="Banfield J.F."/>
        </authorList>
    </citation>
    <scope>NUCLEOTIDE SEQUENCE</scope>
    <source>
        <strain evidence="1">NC_groundwater_193_Ag_S-0.1um_51_7</strain>
    </source>
</reference>